<evidence type="ECO:0000313" key="1">
    <source>
        <dbReference type="EMBL" id="MBF9000714.1"/>
    </source>
</evidence>
<evidence type="ECO:0000313" key="2">
    <source>
        <dbReference type="Proteomes" id="UP000597206"/>
    </source>
</evidence>
<sequence>MTSLFDYIAAVKSQPSSVFISTVEHNAVDDSDGDVPEEESWYRFTNGALIRQQVEFDEPVNDDQVCQECWISYEVMEQPQSADITPRKKIFTNRCQETFWIKMNRQRQSQ</sequence>
<dbReference type="Proteomes" id="UP000597206">
    <property type="component" value="Unassembled WGS sequence"/>
</dbReference>
<protein>
    <submittedName>
        <fullName evidence="1">Uncharacterized protein</fullName>
    </submittedName>
</protein>
<organism evidence="1 2">
    <name type="scientific">Vibrio nitrifigilis</name>
    <dbReference type="NCBI Taxonomy" id="2789781"/>
    <lineage>
        <taxon>Bacteria</taxon>
        <taxon>Pseudomonadati</taxon>
        <taxon>Pseudomonadota</taxon>
        <taxon>Gammaproteobacteria</taxon>
        <taxon>Vibrionales</taxon>
        <taxon>Vibrionaceae</taxon>
        <taxon>Vibrio</taxon>
    </lineage>
</organism>
<proteinExistence type="predicted"/>
<gene>
    <name evidence="1" type="ORF">I1A42_09090</name>
</gene>
<keyword evidence="2" id="KW-1185">Reference proteome</keyword>
<comment type="caution">
    <text evidence="1">The sequence shown here is derived from an EMBL/GenBank/DDBJ whole genome shotgun (WGS) entry which is preliminary data.</text>
</comment>
<dbReference type="EMBL" id="JADPMR010000001">
    <property type="protein sequence ID" value="MBF9000714.1"/>
    <property type="molecule type" value="Genomic_DNA"/>
</dbReference>
<accession>A0ABS0GE79</accession>
<name>A0ABS0GE79_9VIBR</name>
<reference evidence="1 2" key="1">
    <citation type="submission" date="2020-11" db="EMBL/GenBank/DDBJ databases">
        <title>Vibrio nitrifigilis sp. nov., a marine nitrogen-fixing bacterium isolated from the lagoon sediment of an islet inside an atoll.</title>
        <authorList>
            <person name="Wang L.-T."/>
            <person name="Shieh W.Y."/>
        </authorList>
    </citation>
    <scope>NUCLEOTIDE SEQUENCE [LARGE SCALE GENOMIC DNA]</scope>
    <source>
        <strain evidence="1 2">NFV-1</strain>
    </source>
</reference>
<dbReference type="RefSeq" id="WP_196123274.1">
    <property type="nucleotide sequence ID" value="NZ_JADPMR010000001.1"/>
</dbReference>